<dbReference type="Gene3D" id="3.40.50.300">
    <property type="entry name" value="P-loop containing nucleotide triphosphate hydrolases"/>
    <property type="match status" value="1"/>
</dbReference>
<dbReference type="Proteomes" id="UP000006036">
    <property type="component" value="Chromosome 1"/>
</dbReference>
<gene>
    <name evidence="2" type="primary">parA</name>
    <name evidence="2" type="ORF">HCBAA847_0241</name>
    <name evidence="3" type="ORF">HCCG_01955</name>
</gene>
<dbReference type="Proteomes" id="UP000005755">
    <property type="component" value="Unassembled WGS sequence"/>
</dbReference>
<dbReference type="KEGG" id="hcb:HCBAA847_0241"/>
<name>A0AAI8MKZ8_9HELI</name>
<feature type="domain" description="CobQ/CobB/MinD/ParA nucleotide binding" evidence="1">
    <location>
        <begin position="19"/>
        <end position="209"/>
    </location>
</feature>
<keyword evidence="4" id="KW-1185">Reference proteome</keyword>
<reference evidence="2 5" key="2">
    <citation type="journal article" date="2012" name="J. Bacteriol.">
        <title>Complete Genome Sequence of Helicobacter cinaedi Type Strain ATCC BAA-847.</title>
        <authorList>
            <person name="Miyoshi-Akiyama T."/>
            <person name="Takeshita N."/>
            <person name="Ohmagari N."/>
            <person name="Kirikae T."/>
        </authorList>
    </citation>
    <scope>NUCLEOTIDE SEQUENCE [LARGE SCALE GENOMIC DNA]</scope>
    <source>
        <strain evidence="2 5">ATCC BAA-847</strain>
    </source>
</reference>
<organism evidence="2 5">
    <name type="scientific">Helicobacter cinaedi CCUG 18818 = ATCC BAA-847</name>
    <dbReference type="NCBI Taxonomy" id="537971"/>
    <lineage>
        <taxon>Bacteria</taxon>
        <taxon>Pseudomonadati</taxon>
        <taxon>Campylobacterota</taxon>
        <taxon>Epsilonproteobacteria</taxon>
        <taxon>Campylobacterales</taxon>
        <taxon>Helicobacteraceae</taxon>
        <taxon>Helicobacter</taxon>
    </lineage>
</organism>
<dbReference type="InterPro" id="IPR027417">
    <property type="entry name" value="P-loop_NTPase"/>
</dbReference>
<evidence type="ECO:0000313" key="2">
    <source>
        <dbReference type="EMBL" id="BAM31491.1"/>
    </source>
</evidence>
<evidence type="ECO:0000313" key="3">
    <source>
        <dbReference type="EMBL" id="EFR47407.1"/>
    </source>
</evidence>
<accession>A0AAI8MKZ8</accession>
<dbReference type="AlphaFoldDB" id="A0AAI8MKZ8"/>
<dbReference type="RefSeq" id="WP_002957295.1">
    <property type="nucleotide sequence ID" value="NC_020555.1"/>
</dbReference>
<reference evidence="3" key="1">
    <citation type="submission" date="2008-08" db="EMBL/GenBank/DDBJ databases">
        <title>Annotation of Helicobacter cinaedi strain CCUG 18818.</title>
        <authorList>
            <consortium name="The Broad Institute Genome Sequencing Platform"/>
            <person name="Fox J.G."/>
            <person name="Shen Z."/>
            <person name="Charoenlap N."/>
            <person name="Schauer D.B."/>
            <person name="Ward D."/>
            <person name="Mehta T."/>
            <person name="Young S."/>
            <person name="Jaffe D."/>
            <person name="Gnerre S."/>
            <person name="Berlin A."/>
            <person name="Heiman D."/>
            <person name="Hepburn T."/>
            <person name="Shea T."/>
            <person name="Sykes S."/>
            <person name="Alvarado L."/>
            <person name="Kodira C."/>
            <person name="Borodovsky M."/>
            <person name="Lander E."/>
            <person name="Galagan J."/>
            <person name="Nusbaum C."/>
            <person name="Birren B."/>
        </authorList>
    </citation>
    <scope>NUCLEOTIDE SEQUENCE</scope>
    <source>
        <strain evidence="3">CCUG 18818</strain>
    </source>
</reference>
<dbReference type="PANTHER" id="PTHR13696">
    <property type="entry name" value="P-LOOP CONTAINING NUCLEOSIDE TRIPHOSPHATE HYDROLASE"/>
    <property type="match status" value="1"/>
</dbReference>
<evidence type="ECO:0000313" key="5">
    <source>
        <dbReference type="Proteomes" id="UP000006036"/>
    </source>
</evidence>
<sequence length="238" mass="26714">MYNILITYLKIQRIAIIVSVINEKGGSGKTTLAVNLACKLSQERDEVLLIDADPQRSTEAFVNIRTNADLPLIFNSVTKLGDGLAREVRSLSIKYDSIIIDTCGRDSKEMRQALAIADIVIIPIVPSQYDVAVLDKMISLYDEVISGSLREEEPIALIVIDKASPNPFLEKKINDLRDYINEKNLKNLHLMNSIIHEREAFKNATAAGQGITEFCNKTDKAYIDFVSFYEELIAYINQ</sequence>
<dbReference type="CDD" id="cd02042">
    <property type="entry name" value="ParAB_family"/>
    <property type="match status" value="1"/>
</dbReference>
<reference evidence="2" key="3">
    <citation type="submission" date="2012-07" db="EMBL/GenBank/DDBJ databases">
        <authorList>
            <person name="Akiyama T."/>
            <person name="Takeshita N."/>
            <person name="Ohmagari N."/>
            <person name="Kirikae T."/>
        </authorList>
    </citation>
    <scope>NUCLEOTIDE SEQUENCE</scope>
    <source>
        <strain evidence="2">ATCC BAA-847</strain>
    </source>
</reference>
<protein>
    <submittedName>
        <fullName evidence="3">CobQ/CobB/MinD/ParA nucleotide binding domain protein</fullName>
    </submittedName>
    <submittedName>
        <fullName evidence="2">Partitioning protein</fullName>
    </submittedName>
</protein>
<proteinExistence type="predicted"/>
<dbReference type="InterPro" id="IPR002586">
    <property type="entry name" value="CobQ/CobB/MinD/ParA_Nub-bd_dom"/>
</dbReference>
<dbReference type="SUPFAM" id="SSF52540">
    <property type="entry name" value="P-loop containing nucleoside triphosphate hydrolases"/>
    <property type="match status" value="1"/>
</dbReference>
<dbReference type="EMBL" id="AP012492">
    <property type="protein sequence ID" value="BAM31491.1"/>
    <property type="molecule type" value="Genomic_DNA"/>
</dbReference>
<evidence type="ECO:0000313" key="4">
    <source>
        <dbReference type="Proteomes" id="UP000005755"/>
    </source>
</evidence>
<dbReference type="PANTHER" id="PTHR13696:SF96">
    <property type="entry name" value="COBQ_COBB_MIND_PARA NUCLEOTIDE BINDING DOMAIN-CONTAINING PROTEIN"/>
    <property type="match status" value="1"/>
</dbReference>
<dbReference type="Pfam" id="PF01656">
    <property type="entry name" value="CbiA"/>
    <property type="match status" value="1"/>
</dbReference>
<dbReference type="InterPro" id="IPR050678">
    <property type="entry name" value="DNA_Partitioning_ATPase"/>
</dbReference>
<reference evidence="4" key="4">
    <citation type="journal article" date="2014" name="Genome Announc.">
        <title>Draft genome sequences of six enterohepatic helicobacter species isolated from humans and one from rhesus macaques.</title>
        <authorList>
            <person name="Shen Z."/>
            <person name="Sheh A."/>
            <person name="Young S.K."/>
            <person name="Abouelliel A."/>
            <person name="Ward D.V."/>
            <person name="Earl A.M."/>
            <person name="Fox J.G."/>
        </authorList>
    </citation>
    <scope>NUCLEOTIDE SEQUENCE [LARGE SCALE GENOMIC DNA]</scope>
    <source>
        <strain evidence="4">CCUG 18818</strain>
    </source>
</reference>
<evidence type="ECO:0000259" key="1">
    <source>
        <dbReference type="Pfam" id="PF01656"/>
    </source>
</evidence>
<dbReference type="EMBL" id="DS990393">
    <property type="protein sequence ID" value="EFR47407.1"/>
    <property type="molecule type" value="Genomic_DNA"/>
</dbReference>
<dbReference type="PIRSF" id="PIRSF009320">
    <property type="entry name" value="Nuc_binding_HP_1000"/>
    <property type="match status" value="1"/>
</dbReference>